<protein>
    <submittedName>
        <fullName evidence="1">Uncharacterized protein</fullName>
    </submittedName>
</protein>
<dbReference type="AlphaFoldDB" id="A0A1Y3YRX5"/>
<sequence length="66" mass="7477">MEIEDGVIINGEFHKKVMELSISCPQCSLKSYCDVVDNNYDVWLCTVHNCFGFANCGKVTELKVEE</sequence>
<dbReference type="EMBL" id="NFII01000011">
    <property type="protein sequence ID" value="OUO00467.1"/>
    <property type="molecule type" value="Genomic_DNA"/>
</dbReference>
<name>A0A1Y3YRX5_9BACE</name>
<organism evidence="1 2">
    <name type="scientific">Bacteroides clarus</name>
    <dbReference type="NCBI Taxonomy" id="626929"/>
    <lineage>
        <taxon>Bacteria</taxon>
        <taxon>Pseudomonadati</taxon>
        <taxon>Bacteroidota</taxon>
        <taxon>Bacteroidia</taxon>
        <taxon>Bacteroidales</taxon>
        <taxon>Bacteroidaceae</taxon>
        <taxon>Bacteroides</taxon>
    </lineage>
</organism>
<dbReference type="Proteomes" id="UP000195386">
    <property type="component" value="Unassembled WGS sequence"/>
</dbReference>
<reference evidence="2" key="1">
    <citation type="submission" date="2017-04" db="EMBL/GenBank/DDBJ databases">
        <title>Function of individual gut microbiota members based on whole genome sequencing of pure cultures obtained from chicken caecum.</title>
        <authorList>
            <person name="Medvecky M."/>
            <person name="Cejkova D."/>
            <person name="Polansky O."/>
            <person name="Karasova D."/>
            <person name="Kubasova T."/>
            <person name="Cizek A."/>
            <person name="Rychlik I."/>
        </authorList>
    </citation>
    <scope>NUCLEOTIDE SEQUENCE [LARGE SCALE GENOMIC DNA]</scope>
    <source>
        <strain evidence="2">An43</strain>
    </source>
</reference>
<comment type="caution">
    <text evidence="1">The sequence shown here is derived from an EMBL/GenBank/DDBJ whole genome shotgun (WGS) entry which is preliminary data.</text>
</comment>
<evidence type="ECO:0000313" key="1">
    <source>
        <dbReference type="EMBL" id="OUO00467.1"/>
    </source>
</evidence>
<accession>A0A1Y3YRX5</accession>
<evidence type="ECO:0000313" key="2">
    <source>
        <dbReference type="Proteomes" id="UP000195386"/>
    </source>
</evidence>
<proteinExistence type="predicted"/>
<gene>
    <name evidence="1" type="ORF">B5F97_12070</name>
</gene>